<organism evidence="1 2">
    <name type="scientific">Pantoea vagans</name>
    <dbReference type="NCBI Taxonomy" id="470934"/>
    <lineage>
        <taxon>Bacteria</taxon>
        <taxon>Pseudomonadati</taxon>
        <taxon>Pseudomonadota</taxon>
        <taxon>Gammaproteobacteria</taxon>
        <taxon>Enterobacterales</taxon>
        <taxon>Erwiniaceae</taxon>
        <taxon>Pantoea</taxon>
    </lineage>
</organism>
<name>A0AAN1NTU8_9GAMM</name>
<gene>
    <name evidence="1" type="ORF">C9381_07240</name>
</gene>
<dbReference type="InterPro" id="IPR025730">
    <property type="entry name" value="Biofilm_BssS"/>
</dbReference>
<dbReference type="KEGG" id="pagg:AL522_09605"/>
<dbReference type="Proteomes" id="UP000241538">
    <property type="component" value="Chromosome"/>
</dbReference>
<dbReference type="RefSeq" id="WP_033782265.1">
    <property type="nucleotide sequence ID" value="NZ_CP014129.2"/>
</dbReference>
<evidence type="ECO:0000313" key="1">
    <source>
        <dbReference type="EMBL" id="AVV39239.1"/>
    </source>
</evidence>
<evidence type="ECO:0000313" key="2">
    <source>
        <dbReference type="Proteomes" id="UP000241538"/>
    </source>
</evidence>
<dbReference type="AlphaFoldDB" id="A0AAN1NTU8"/>
<dbReference type="Pfam" id="PF13991">
    <property type="entry name" value="BssS"/>
    <property type="match status" value="1"/>
</dbReference>
<evidence type="ECO:0008006" key="3">
    <source>
        <dbReference type="Google" id="ProtNLM"/>
    </source>
</evidence>
<proteinExistence type="predicted"/>
<protein>
    <recommendedName>
        <fullName evidence="3">BssS family protein</fullName>
    </recommendedName>
</protein>
<sequence>MNEFNRFIFYPVTGWHIGPLSNHKALVLQFGYLDPEASREQAPQETLFLGLTIEMAKKLVSNLSEQIEYAENNVAKH</sequence>
<accession>A0AAN1NTU8</accession>
<dbReference type="EMBL" id="CP028349">
    <property type="protein sequence ID" value="AVV39239.1"/>
    <property type="molecule type" value="Genomic_DNA"/>
</dbReference>
<reference evidence="1 2" key="1">
    <citation type="journal article" date="2018" name="Int J Genomics">
        <title>Comparative Genomics Analysis of Plasmid pPV989-94 from a Clinical Isolate of Pantoea vagans PV989.</title>
        <authorList>
            <person name="Xu L."/>
            <person name="Yin M."/>
            <person name="Zhu T."/>
            <person name="Lu J."/>
            <person name="Bao Q."/>
        </authorList>
    </citation>
    <scope>NUCLEOTIDE SEQUENCE [LARGE SCALE GENOMIC DNA]</scope>
    <source>
        <strain evidence="1 2">PV989</strain>
    </source>
</reference>